<dbReference type="InterPro" id="IPR016032">
    <property type="entry name" value="Sig_transdc_resp-reg_C-effctor"/>
</dbReference>
<keyword evidence="2" id="KW-0812">Transmembrane</keyword>
<proteinExistence type="predicted"/>
<dbReference type="AlphaFoldDB" id="A0A3B1BVP0"/>
<feature type="transmembrane region" description="Helical" evidence="2">
    <location>
        <begin position="17"/>
        <end position="35"/>
    </location>
</feature>
<organism evidence="4">
    <name type="scientific">hydrothermal vent metagenome</name>
    <dbReference type="NCBI Taxonomy" id="652676"/>
    <lineage>
        <taxon>unclassified sequences</taxon>
        <taxon>metagenomes</taxon>
        <taxon>ecological metagenomes</taxon>
    </lineage>
</organism>
<dbReference type="Gene3D" id="1.10.10.10">
    <property type="entry name" value="Winged helix-like DNA-binding domain superfamily/Winged helix DNA-binding domain"/>
    <property type="match status" value="1"/>
</dbReference>
<evidence type="ECO:0000313" key="4">
    <source>
        <dbReference type="EMBL" id="VAX16323.1"/>
    </source>
</evidence>
<dbReference type="SUPFAM" id="SSF46894">
    <property type="entry name" value="C-terminal effector domain of the bipartite response regulators"/>
    <property type="match status" value="1"/>
</dbReference>
<feature type="coiled-coil region" evidence="1">
    <location>
        <begin position="68"/>
        <end position="95"/>
    </location>
</feature>
<keyword evidence="2" id="KW-0472">Membrane</keyword>
<keyword evidence="2" id="KW-1133">Transmembrane helix</keyword>
<evidence type="ECO:0000256" key="1">
    <source>
        <dbReference type="SAM" id="Coils"/>
    </source>
</evidence>
<gene>
    <name evidence="4" type="ORF">MNBD_NITROSPINAE01-1504</name>
</gene>
<evidence type="ECO:0000259" key="3">
    <source>
        <dbReference type="SMART" id="SM00421"/>
    </source>
</evidence>
<name>A0A3B1BVP0_9ZZZZ</name>
<reference evidence="4" key="1">
    <citation type="submission" date="2018-06" db="EMBL/GenBank/DDBJ databases">
        <authorList>
            <person name="Zhirakovskaya E."/>
        </authorList>
    </citation>
    <scope>NUCLEOTIDE SEQUENCE</scope>
</reference>
<protein>
    <submittedName>
        <fullName evidence="4">Regulatory protein LuxR</fullName>
    </submittedName>
</protein>
<evidence type="ECO:0000256" key="2">
    <source>
        <dbReference type="SAM" id="Phobius"/>
    </source>
</evidence>
<accession>A0A3B1BVP0</accession>
<feature type="transmembrane region" description="Helical" evidence="2">
    <location>
        <begin position="47"/>
        <end position="65"/>
    </location>
</feature>
<dbReference type="InterPro" id="IPR000792">
    <property type="entry name" value="Tscrpt_reg_LuxR_C"/>
</dbReference>
<keyword evidence="1" id="KW-0175">Coiled coil</keyword>
<dbReference type="InterPro" id="IPR036388">
    <property type="entry name" value="WH-like_DNA-bd_sf"/>
</dbReference>
<feature type="domain" description="HTH luxR-type" evidence="3">
    <location>
        <begin position="113"/>
        <end position="170"/>
    </location>
</feature>
<dbReference type="SMART" id="SM00421">
    <property type="entry name" value="HTH_LUXR"/>
    <property type="match status" value="1"/>
</dbReference>
<dbReference type="EMBL" id="UOGC01000025">
    <property type="protein sequence ID" value="VAX16323.1"/>
    <property type="molecule type" value="Genomic_DNA"/>
</dbReference>
<dbReference type="GO" id="GO:0006355">
    <property type="term" value="P:regulation of DNA-templated transcription"/>
    <property type="evidence" value="ECO:0007669"/>
    <property type="project" value="InterPro"/>
</dbReference>
<sequence length="185" mass="20744">MSFDTSSGNARLTRERLLFLAILAPVLTLTALDIYADYNEGGSLEHIALEGLLLALTGAGLIIILKKLFKSNEEIKSISQNLAQTEKDMDKWRKDAQKYLNGLSMAIDQQFERWQFTPAEREIGFLLLKGLSFKEVALTRKTSERTVRQQSLVIYKKSGLAGRAELSAFFLEDLLPSVSDREDGV</sequence>
<dbReference type="GO" id="GO:0003677">
    <property type="term" value="F:DNA binding"/>
    <property type="evidence" value="ECO:0007669"/>
    <property type="project" value="InterPro"/>
</dbReference>